<dbReference type="InterPro" id="IPR036291">
    <property type="entry name" value="NAD(P)-bd_dom_sf"/>
</dbReference>
<dbReference type="Gene3D" id="3.40.50.720">
    <property type="entry name" value="NAD(P)-binding Rossmann-like Domain"/>
    <property type="match status" value="1"/>
</dbReference>
<keyword evidence="1" id="KW-0560">Oxidoreductase</keyword>
<dbReference type="PANTHER" id="PTHR43818:SF11">
    <property type="entry name" value="BCDNA.GH03377"/>
    <property type="match status" value="1"/>
</dbReference>
<dbReference type="AlphaFoldDB" id="A0A511YZN0"/>
<dbReference type="EMBL" id="BJYK01000009">
    <property type="protein sequence ID" value="GEN80642.1"/>
    <property type="molecule type" value="Genomic_DNA"/>
</dbReference>
<sequence length="339" mass="36638">MVAVTKHDPRSRVAALGAERVVESFVELLADDSLDVVHICVPNALHAELAAAALDTGRAVICEKPLATTVAEASALTDRARAAGVVNAVPFVYRYHPVVRLARDRIDAGHAGALRILHGSYLQDWLSRSRDSDWRIDAARGGASRAFGDIGIHWCDLMEFVTGHRITRLVANLKTAVPERPDIATVTTEDMATIMFETDRGAAGSLVLSQVSPGRKNRLWFSFDGEHESLAFDQECPEQLWVGTRDDVRLLSRGVPAGSTEADRLSVLPPGHPQGYQDAFTAFVADAYAALLGGSPEGRPTFADGLRAAVLTEAVLRSTREASWVDVPPVSVAHHRPTK</sequence>
<dbReference type="PANTHER" id="PTHR43818">
    <property type="entry name" value="BCDNA.GH03377"/>
    <property type="match status" value="1"/>
</dbReference>
<organism evidence="5 6">
    <name type="scientific">Actinotalea fermentans</name>
    <dbReference type="NCBI Taxonomy" id="43671"/>
    <lineage>
        <taxon>Bacteria</taxon>
        <taxon>Bacillati</taxon>
        <taxon>Actinomycetota</taxon>
        <taxon>Actinomycetes</taxon>
        <taxon>Micrococcales</taxon>
        <taxon>Cellulomonadaceae</taxon>
        <taxon>Actinotalea</taxon>
    </lineage>
</organism>
<reference evidence="5 6" key="1">
    <citation type="submission" date="2019-07" db="EMBL/GenBank/DDBJ databases">
        <title>Whole genome shotgun sequence of Actinotalea fermentans NBRC 105374.</title>
        <authorList>
            <person name="Hosoyama A."/>
            <person name="Uohara A."/>
            <person name="Ohji S."/>
            <person name="Ichikawa N."/>
        </authorList>
    </citation>
    <scope>NUCLEOTIDE SEQUENCE [LARGE SCALE GENOMIC DNA]</scope>
    <source>
        <strain evidence="5 6">NBRC 105374</strain>
    </source>
</reference>
<evidence type="ECO:0000256" key="1">
    <source>
        <dbReference type="ARBA" id="ARBA00023002"/>
    </source>
</evidence>
<dbReference type="Gene3D" id="3.30.360.10">
    <property type="entry name" value="Dihydrodipicolinate Reductase, domain 2"/>
    <property type="match status" value="1"/>
</dbReference>
<comment type="caution">
    <text evidence="5">The sequence shown here is derived from an EMBL/GenBank/DDBJ whole genome shotgun (WGS) entry which is preliminary data.</text>
</comment>
<keyword evidence="6" id="KW-1185">Reference proteome</keyword>
<dbReference type="GO" id="GO:0000166">
    <property type="term" value="F:nucleotide binding"/>
    <property type="evidence" value="ECO:0007669"/>
    <property type="project" value="InterPro"/>
</dbReference>
<evidence type="ECO:0000313" key="5">
    <source>
        <dbReference type="EMBL" id="GEN80642.1"/>
    </source>
</evidence>
<dbReference type="InterPro" id="IPR000683">
    <property type="entry name" value="Gfo/Idh/MocA-like_OxRdtase_N"/>
</dbReference>
<evidence type="ECO:0000256" key="2">
    <source>
        <dbReference type="ARBA" id="ARBA00023027"/>
    </source>
</evidence>
<evidence type="ECO:0000259" key="3">
    <source>
        <dbReference type="Pfam" id="PF01408"/>
    </source>
</evidence>
<dbReference type="InterPro" id="IPR050463">
    <property type="entry name" value="Gfo/Idh/MocA_oxidrdct_glycsds"/>
</dbReference>
<dbReference type="SUPFAM" id="SSF51735">
    <property type="entry name" value="NAD(P)-binding Rossmann-fold domains"/>
    <property type="match status" value="1"/>
</dbReference>
<dbReference type="InterPro" id="IPR055170">
    <property type="entry name" value="GFO_IDH_MocA-like_dom"/>
</dbReference>
<name>A0A511YZN0_9CELL</name>
<dbReference type="Proteomes" id="UP000321484">
    <property type="component" value="Unassembled WGS sequence"/>
</dbReference>
<proteinExistence type="predicted"/>
<protein>
    <submittedName>
        <fullName evidence="5">Dehydrogenase</fullName>
    </submittedName>
</protein>
<dbReference type="GO" id="GO:0016491">
    <property type="term" value="F:oxidoreductase activity"/>
    <property type="evidence" value="ECO:0007669"/>
    <property type="project" value="UniProtKB-KW"/>
</dbReference>
<feature type="domain" description="GFO/IDH/MocA-like oxidoreductase" evidence="4">
    <location>
        <begin position="99"/>
        <end position="229"/>
    </location>
</feature>
<evidence type="ECO:0000259" key="4">
    <source>
        <dbReference type="Pfam" id="PF22725"/>
    </source>
</evidence>
<dbReference type="Pfam" id="PF01408">
    <property type="entry name" value="GFO_IDH_MocA"/>
    <property type="match status" value="1"/>
</dbReference>
<feature type="domain" description="Gfo/Idh/MocA-like oxidoreductase N-terminal" evidence="3">
    <location>
        <begin position="7"/>
        <end position="89"/>
    </location>
</feature>
<gene>
    <name evidence="5" type="ORF">AFE02nite_23760</name>
</gene>
<keyword evidence="2" id="KW-0520">NAD</keyword>
<accession>A0A511YZN0</accession>
<dbReference type="SUPFAM" id="SSF55347">
    <property type="entry name" value="Glyceraldehyde-3-phosphate dehydrogenase-like, C-terminal domain"/>
    <property type="match status" value="1"/>
</dbReference>
<evidence type="ECO:0000313" key="6">
    <source>
        <dbReference type="Proteomes" id="UP000321484"/>
    </source>
</evidence>
<dbReference type="Pfam" id="PF22725">
    <property type="entry name" value="GFO_IDH_MocA_C3"/>
    <property type="match status" value="1"/>
</dbReference>